<gene>
    <name evidence="2" type="ordered locus">TTX_1886</name>
</gene>
<accession>G4RLQ8</accession>
<dbReference type="Pfam" id="PF01871">
    <property type="entry name" value="AMMECR1"/>
    <property type="match status" value="1"/>
</dbReference>
<evidence type="ECO:0000259" key="1">
    <source>
        <dbReference type="Pfam" id="PF01871"/>
    </source>
</evidence>
<dbReference type="Gene3D" id="3.30.700.20">
    <property type="entry name" value="Hypothetical protein ph0010, domain 1"/>
    <property type="match status" value="1"/>
</dbReference>
<evidence type="ECO:0000313" key="2">
    <source>
        <dbReference type="EMBL" id="CCC82503.1"/>
    </source>
</evidence>
<protein>
    <recommendedName>
        <fullName evidence="1">AMMECR1 domain-containing protein</fullName>
    </recommendedName>
</protein>
<evidence type="ECO:0000313" key="3">
    <source>
        <dbReference type="Proteomes" id="UP000002654"/>
    </source>
</evidence>
<dbReference type="InterPro" id="IPR036071">
    <property type="entry name" value="AMMECR1_dom_sf"/>
</dbReference>
<dbReference type="eggNOG" id="arCOG01336">
    <property type="taxonomic scope" value="Archaea"/>
</dbReference>
<feature type="domain" description="AMMECR1" evidence="1">
    <location>
        <begin position="33"/>
        <end position="144"/>
    </location>
</feature>
<sequence length="201" mass="22669">MLSLEEGSKLISHIRTSMYRKIRGLPLKLSDESLSRYKAGVFVTVEFLVRSNGTERREVRGSLGVVQPVRDLAHDSAKIAGKLVLAIPRFSEMDLRRSVIEATLIGDLRETSFDALSSLRWGIEGVYVPPVLVVLPQTMLELRILGEALKRYVASKVGVPEKVYVFSTQIFYELRPEGQVIERELWRSRIISQALGLNTVK</sequence>
<reference evidence="2 3" key="1">
    <citation type="journal article" date="2011" name="PLoS ONE">
        <title>The complete genome sequence of Thermoproteus tenax: a physiologically versatile member of the Crenarchaeota.</title>
        <authorList>
            <person name="Siebers B."/>
            <person name="Zaparty M."/>
            <person name="Raddatz G."/>
            <person name="Tjaden B."/>
            <person name="Albers S.V."/>
            <person name="Bell S.D."/>
            <person name="Blombach F."/>
            <person name="Kletzin A."/>
            <person name="Kyrpides N."/>
            <person name="Lanz C."/>
            <person name="Plagens A."/>
            <person name="Rampp M."/>
            <person name="Rosinus A."/>
            <person name="von Jan M."/>
            <person name="Makarova K.S."/>
            <person name="Klenk H.P."/>
            <person name="Schuster S.C."/>
            <person name="Hensel R."/>
        </authorList>
    </citation>
    <scope>NUCLEOTIDE SEQUENCE [LARGE SCALE GENOMIC DNA]</scope>
    <source>
        <strain evidence="3">ATCC 35583 / DSM 2078 / JCM 9277 / NBRC 100435 / Kra 1</strain>
    </source>
</reference>
<name>G4RLQ8_THETK</name>
<dbReference type="InterPro" id="IPR027485">
    <property type="entry name" value="AMMECR1_N"/>
</dbReference>
<dbReference type="Proteomes" id="UP000002654">
    <property type="component" value="Chromosome"/>
</dbReference>
<proteinExistence type="predicted"/>
<dbReference type="PATRIC" id="fig|768679.9.peg.1911"/>
<dbReference type="PaxDb" id="768679-TTX_1886"/>
<dbReference type="HOGENOM" id="CLU_1381452_0_0_2"/>
<dbReference type="RefSeq" id="WP_014127756.1">
    <property type="nucleotide sequence ID" value="NC_016070.1"/>
</dbReference>
<dbReference type="STRING" id="768679.TTX_1886"/>
<organism evidence="2 3">
    <name type="scientific">Thermoproteus tenax (strain ATCC 35583 / DSM 2078 / JCM 9277 / NBRC 100435 / Kra 1)</name>
    <dbReference type="NCBI Taxonomy" id="768679"/>
    <lineage>
        <taxon>Archaea</taxon>
        <taxon>Thermoproteota</taxon>
        <taxon>Thermoprotei</taxon>
        <taxon>Thermoproteales</taxon>
        <taxon>Thermoproteaceae</taxon>
        <taxon>Thermoproteus</taxon>
    </lineage>
</organism>
<dbReference type="AlphaFoldDB" id="G4RLQ8"/>
<dbReference type="EMBL" id="FN869859">
    <property type="protein sequence ID" value="CCC82503.1"/>
    <property type="molecule type" value="Genomic_DNA"/>
</dbReference>
<dbReference type="Gene3D" id="3.30.1490.150">
    <property type="entry name" value="Hypothetical protein ph0010, domain 2"/>
    <property type="match status" value="1"/>
</dbReference>
<keyword evidence="3" id="KW-1185">Reference proteome</keyword>
<dbReference type="InterPro" id="IPR002733">
    <property type="entry name" value="AMMECR1_domain"/>
</dbReference>
<dbReference type="SUPFAM" id="SSF143447">
    <property type="entry name" value="AMMECR1-like"/>
    <property type="match status" value="1"/>
</dbReference>
<dbReference type="KEGG" id="ttn:TTX_1886"/>
<dbReference type="GeneID" id="11262772"/>